<dbReference type="Proteomes" id="UP001165186">
    <property type="component" value="Unassembled WGS sequence"/>
</dbReference>
<sequence length="227" mass="23608">MSTSTTAVLNNTTSMIPFSQAPPCPYTIITVTSNMTVTRHASTSLKAPYTNSTSSPPTTPITSAKPPGAGIDGPNSDNDAPSSEAPSPHSTFTPSITVPPSPSSNSPTAPAASASHPYTPSFAPYPTYTTPWRPASPVAATDTADYRVRQASITTIVGAVCGVVTFVLALGALGEWWVHRRGVRKEWKVRREGLGSGGVGEGRRGPFVNGAVRVSGSDGGRERAVER</sequence>
<dbReference type="EMBL" id="BSXG01000045">
    <property type="protein sequence ID" value="GME28180.1"/>
    <property type="molecule type" value="Genomic_DNA"/>
</dbReference>
<evidence type="ECO:0000313" key="2">
    <source>
        <dbReference type="Proteomes" id="UP001165186"/>
    </source>
</evidence>
<keyword evidence="2" id="KW-1185">Reference proteome</keyword>
<proteinExistence type="predicted"/>
<accession>A0ACB5S616</accession>
<name>A0ACB5S616_9PEZI</name>
<evidence type="ECO:0000313" key="1">
    <source>
        <dbReference type="EMBL" id="GME28180.1"/>
    </source>
</evidence>
<gene>
    <name evidence="1" type="primary">g5264</name>
    <name evidence="1" type="ORF">NpPPO83_00005264</name>
</gene>
<organism evidence="1 2">
    <name type="scientific">Neofusicoccum parvum</name>
    <dbReference type="NCBI Taxonomy" id="310453"/>
    <lineage>
        <taxon>Eukaryota</taxon>
        <taxon>Fungi</taxon>
        <taxon>Dikarya</taxon>
        <taxon>Ascomycota</taxon>
        <taxon>Pezizomycotina</taxon>
        <taxon>Dothideomycetes</taxon>
        <taxon>Dothideomycetes incertae sedis</taxon>
        <taxon>Botryosphaeriales</taxon>
        <taxon>Botryosphaeriaceae</taxon>
        <taxon>Neofusicoccum</taxon>
    </lineage>
</organism>
<reference evidence="1" key="1">
    <citation type="submission" date="2024-09" db="EMBL/GenBank/DDBJ databases">
        <title>Draft Genome Sequences of Neofusicoccum parvum.</title>
        <authorList>
            <person name="Ashida A."/>
            <person name="Camagna M."/>
            <person name="Tanaka A."/>
            <person name="Takemoto D."/>
        </authorList>
    </citation>
    <scope>NUCLEOTIDE SEQUENCE</scope>
    <source>
        <strain evidence="1">PPO83</strain>
    </source>
</reference>
<comment type="caution">
    <text evidence="1">The sequence shown here is derived from an EMBL/GenBank/DDBJ whole genome shotgun (WGS) entry which is preliminary data.</text>
</comment>
<protein>
    <submittedName>
        <fullName evidence="1">Uncharacterized protein</fullName>
    </submittedName>
</protein>